<evidence type="ECO:0000313" key="2">
    <source>
        <dbReference type="Proteomes" id="UP000031586"/>
    </source>
</evidence>
<protein>
    <submittedName>
        <fullName evidence="1">Uncharacterized protein</fullName>
    </submittedName>
</protein>
<dbReference type="PATRIC" id="fig|1229493.5.peg.1153"/>
<comment type="caution">
    <text evidence="1">The sequence shown here is derived from an EMBL/GenBank/DDBJ whole genome shotgun (WGS) entry which is preliminary data.</text>
</comment>
<dbReference type="RefSeq" id="WP_020194507.1">
    <property type="nucleotide sequence ID" value="NZ_BAOH01000005.1"/>
</dbReference>
<gene>
    <name evidence="1" type="ORF">H735_10330</name>
</gene>
<organism evidence="1 2">
    <name type="scientific">Vibrio owensii CAIM 1854 = LMG 25443</name>
    <dbReference type="NCBI Taxonomy" id="1229493"/>
    <lineage>
        <taxon>Bacteria</taxon>
        <taxon>Pseudomonadati</taxon>
        <taxon>Pseudomonadota</taxon>
        <taxon>Gammaproteobacteria</taxon>
        <taxon>Vibrionales</taxon>
        <taxon>Vibrionaceae</taxon>
        <taxon>Vibrio</taxon>
    </lineage>
</organism>
<accession>A0A0C1ZJF5</accession>
<proteinExistence type="predicted"/>
<dbReference type="AlphaFoldDB" id="A0A0C1ZJF5"/>
<reference evidence="1 2" key="1">
    <citation type="submission" date="2014-07" db="EMBL/GenBank/DDBJ databases">
        <title>Unique and conserved regions in Vibrio harveyi and related species in comparison with the shrimp pathogen Vibrio harveyi CAIM 1792.</title>
        <authorList>
            <person name="Espinoza-Valles I."/>
            <person name="Vora G."/>
            <person name="Leekitcharoenphon P."/>
            <person name="Ussery D."/>
            <person name="Hoj L."/>
            <person name="Gomez-Gil B."/>
        </authorList>
    </citation>
    <scope>NUCLEOTIDE SEQUENCE [LARGE SCALE GENOMIC DNA]</scope>
    <source>
        <strain evidence="2">CAIM 1854 / LMG 25443</strain>
    </source>
</reference>
<name>A0A0C1ZJF5_9VIBR</name>
<dbReference type="EMBL" id="JPRD01000015">
    <property type="protein sequence ID" value="KIF53311.1"/>
    <property type="molecule type" value="Genomic_DNA"/>
</dbReference>
<sequence>MSHNNDLEMKKQQFKTLKKQFEVLLSPHIEDKKTLEKVTGDCADVMLFSWHLKETGFPFGGDDTAVWRDDELNTSN</sequence>
<evidence type="ECO:0000313" key="1">
    <source>
        <dbReference type="EMBL" id="KIF53311.1"/>
    </source>
</evidence>
<dbReference type="Proteomes" id="UP000031586">
    <property type="component" value="Unassembled WGS sequence"/>
</dbReference>